<organism evidence="1 2">
    <name type="scientific">Chlamydomonas eustigma</name>
    <dbReference type="NCBI Taxonomy" id="1157962"/>
    <lineage>
        <taxon>Eukaryota</taxon>
        <taxon>Viridiplantae</taxon>
        <taxon>Chlorophyta</taxon>
        <taxon>core chlorophytes</taxon>
        <taxon>Chlorophyceae</taxon>
        <taxon>CS clade</taxon>
        <taxon>Chlamydomonadales</taxon>
        <taxon>Chlamydomonadaceae</taxon>
        <taxon>Chlamydomonas</taxon>
    </lineage>
</organism>
<gene>
    <name evidence="1" type="ORF">CEUSTIGMA_g9380.t1</name>
</gene>
<sequence length="109" mass="12020">MHIRSYSKAQKGHGVRNEPQKAVLDALYQAACIEDLILVSTMPEAMSTKSVLTRIILHVPRTVHLPLHPSEAAQLYPLLDKLTSSITRCASGRTLPLTVDVICVNMCEL</sequence>
<accession>A0A250XGA7</accession>
<keyword evidence="2" id="KW-1185">Reference proteome</keyword>
<reference evidence="1 2" key="1">
    <citation type="submission" date="2017-08" db="EMBL/GenBank/DDBJ databases">
        <title>Acidophilic green algal genome provides insights into adaptation to an acidic environment.</title>
        <authorList>
            <person name="Hirooka S."/>
            <person name="Hirose Y."/>
            <person name="Kanesaki Y."/>
            <person name="Higuchi S."/>
            <person name="Fujiwara T."/>
            <person name="Onuma R."/>
            <person name="Era A."/>
            <person name="Ohbayashi R."/>
            <person name="Uzuka A."/>
            <person name="Nozaki H."/>
            <person name="Yoshikawa H."/>
            <person name="Miyagishima S.Y."/>
        </authorList>
    </citation>
    <scope>NUCLEOTIDE SEQUENCE [LARGE SCALE GENOMIC DNA]</scope>
    <source>
        <strain evidence="1 2">NIES-2499</strain>
    </source>
</reference>
<evidence type="ECO:0000313" key="1">
    <source>
        <dbReference type="EMBL" id="GAX81952.1"/>
    </source>
</evidence>
<name>A0A250XGA7_9CHLO</name>
<comment type="caution">
    <text evidence="1">The sequence shown here is derived from an EMBL/GenBank/DDBJ whole genome shotgun (WGS) entry which is preliminary data.</text>
</comment>
<protein>
    <submittedName>
        <fullName evidence="1">Uncharacterized protein</fullName>
    </submittedName>
</protein>
<evidence type="ECO:0000313" key="2">
    <source>
        <dbReference type="Proteomes" id="UP000232323"/>
    </source>
</evidence>
<dbReference type="Proteomes" id="UP000232323">
    <property type="component" value="Unassembled WGS sequence"/>
</dbReference>
<dbReference type="AlphaFoldDB" id="A0A250XGA7"/>
<proteinExistence type="predicted"/>
<dbReference type="EMBL" id="BEGY01000073">
    <property type="protein sequence ID" value="GAX81952.1"/>
    <property type="molecule type" value="Genomic_DNA"/>
</dbReference>